<sequence>MEFPEEVDCLIYGTGLAESILSASLSILGKQVLHIDRNDYYGGRLASFRFPDLAQVLDDKASCYVLLCIHRHLIQPHVQKQVVTNIHEESVPAVISPAKLQLGFNPYSPVTHSSSHWFVSAHSNGTISSPCQSVLPPVHSPPLVLAEDANVSPMVSEPPDIPVSEGDEPCSIIPSASVPTVSEPALWTRDRVEQRLCRVDIDLSPRVCITSDTILLHYVSLAGDPCIRFPY</sequence>
<dbReference type="GO" id="GO:0005968">
    <property type="term" value="C:Rab-protein geranylgeranyltransferase complex"/>
    <property type="evidence" value="ECO:0007669"/>
    <property type="project" value="TreeGrafter"/>
</dbReference>
<organism evidence="2 3">
    <name type="scientific">Paragonimus skrjabini miyazakii</name>
    <dbReference type="NCBI Taxonomy" id="59628"/>
    <lineage>
        <taxon>Eukaryota</taxon>
        <taxon>Metazoa</taxon>
        <taxon>Spiralia</taxon>
        <taxon>Lophotrochozoa</taxon>
        <taxon>Platyhelminthes</taxon>
        <taxon>Trematoda</taxon>
        <taxon>Digenea</taxon>
        <taxon>Plagiorchiida</taxon>
        <taxon>Troglotremata</taxon>
        <taxon>Troglotrematidae</taxon>
        <taxon>Paragonimus</taxon>
    </lineage>
</organism>
<protein>
    <submittedName>
        <fullName evidence="2">Uncharacterized protein</fullName>
    </submittedName>
</protein>
<dbReference type="Proteomes" id="UP000822476">
    <property type="component" value="Unassembled WGS sequence"/>
</dbReference>
<dbReference type="GO" id="GO:0007264">
    <property type="term" value="P:small GTPase-mediated signal transduction"/>
    <property type="evidence" value="ECO:0007669"/>
    <property type="project" value="InterPro"/>
</dbReference>
<dbReference type="InterPro" id="IPR018203">
    <property type="entry name" value="GDP_dissociation_inhibitor"/>
</dbReference>
<evidence type="ECO:0000256" key="1">
    <source>
        <dbReference type="ARBA" id="ARBA00005593"/>
    </source>
</evidence>
<keyword evidence="3" id="KW-1185">Reference proteome</keyword>
<dbReference type="GO" id="GO:0005634">
    <property type="term" value="C:nucleus"/>
    <property type="evidence" value="ECO:0007669"/>
    <property type="project" value="TreeGrafter"/>
</dbReference>
<dbReference type="Gene3D" id="3.50.50.60">
    <property type="entry name" value="FAD/NAD(P)-binding domain"/>
    <property type="match status" value="1"/>
</dbReference>
<dbReference type="OrthoDB" id="1923006at2759"/>
<comment type="caution">
    <text evidence="2">The sequence shown here is derived from an EMBL/GenBank/DDBJ whole genome shotgun (WGS) entry which is preliminary data.</text>
</comment>
<comment type="similarity">
    <text evidence="1">Belongs to the Rab GDI family.</text>
</comment>
<dbReference type="GO" id="GO:0005829">
    <property type="term" value="C:cytosol"/>
    <property type="evidence" value="ECO:0007669"/>
    <property type="project" value="TreeGrafter"/>
</dbReference>
<dbReference type="PRINTS" id="PR00891">
    <property type="entry name" value="RABGDIREP"/>
</dbReference>
<evidence type="ECO:0000313" key="2">
    <source>
        <dbReference type="EMBL" id="KAF7234277.1"/>
    </source>
</evidence>
<gene>
    <name evidence="2" type="ORF">EG68_12040</name>
</gene>
<reference evidence="2" key="1">
    <citation type="submission" date="2019-07" db="EMBL/GenBank/DDBJ databases">
        <title>Annotation for the trematode Paragonimus miyazaki's.</title>
        <authorList>
            <person name="Choi Y.-J."/>
        </authorList>
    </citation>
    <scope>NUCLEOTIDE SEQUENCE</scope>
    <source>
        <strain evidence="2">Japan</strain>
    </source>
</reference>
<dbReference type="Gene3D" id="3.30.519.10">
    <property type="entry name" value="Guanine Nucleotide Dissociation Inhibitor, domain 2"/>
    <property type="match status" value="1"/>
</dbReference>
<accession>A0A8S9YIH2</accession>
<dbReference type="AlphaFoldDB" id="A0A8S9YIH2"/>
<dbReference type="InterPro" id="IPR036188">
    <property type="entry name" value="FAD/NAD-bd_sf"/>
</dbReference>
<dbReference type="GO" id="GO:0016192">
    <property type="term" value="P:vesicle-mediated transport"/>
    <property type="evidence" value="ECO:0007669"/>
    <property type="project" value="TreeGrafter"/>
</dbReference>
<dbReference type="Pfam" id="PF00996">
    <property type="entry name" value="GDI"/>
    <property type="match status" value="1"/>
</dbReference>
<dbReference type="PANTHER" id="PTHR11787:SF4">
    <property type="entry name" value="CHM, RAB ESCORT PROTEIN 1"/>
    <property type="match status" value="1"/>
</dbReference>
<dbReference type="PANTHER" id="PTHR11787">
    <property type="entry name" value="RAB GDP-DISSOCIATION INHIBITOR"/>
    <property type="match status" value="1"/>
</dbReference>
<dbReference type="GO" id="GO:0005092">
    <property type="term" value="F:GDP-dissociation inhibitor activity"/>
    <property type="evidence" value="ECO:0007669"/>
    <property type="project" value="InterPro"/>
</dbReference>
<name>A0A8S9YIH2_9TREM</name>
<proteinExistence type="inferred from homology"/>
<dbReference type="SUPFAM" id="SSF51905">
    <property type="entry name" value="FAD/NAD(P)-binding domain"/>
    <property type="match status" value="1"/>
</dbReference>
<dbReference type="EMBL" id="JTDE01010674">
    <property type="protein sequence ID" value="KAF7234277.1"/>
    <property type="molecule type" value="Genomic_DNA"/>
</dbReference>
<evidence type="ECO:0000313" key="3">
    <source>
        <dbReference type="Proteomes" id="UP000822476"/>
    </source>
</evidence>